<keyword evidence="2" id="KW-1185">Reference proteome</keyword>
<dbReference type="EMBL" id="JABBVZ010000074">
    <property type="protein sequence ID" value="NMP23946.1"/>
    <property type="molecule type" value="Genomic_DNA"/>
</dbReference>
<comment type="caution">
    <text evidence="1">The sequence shown here is derived from an EMBL/GenBank/DDBJ whole genome shotgun (WGS) entry which is preliminary data.</text>
</comment>
<dbReference type="RefSeq" id="WP_169101636.1">
    <property type="nucleotide sequence ID" value="NZ_JABBVZ010000074.1"/>
</dbReference>
<dbReference type="Proteomes" id="UP000533476">
    <property type="component" value="Unassembled WGS sequence"/>
</dbReference>
<protein>
    <submittedName>
        <fullName evidence="1">Uncharacterized protein</fullName>
    </submittedName>
</protein>
<gene>
    <name evidence="1" type="ORF">HIJ39_16555</name>
</gene>
<reference evidence="1 2" key="1">
    <citation type="submission" date="2020-04" db="EMBL/GenBank/DDBJ databases">
        <authorList>
            <person name="Zhang R."/>
            <person name="Schippers A."/>
        </authorList>
    </citation>
    <scope>NUCLEOTIDE SEQUENCE [LARGE SCALE GENOMIC DNA]</scope>
    <source>
        <strain evidence="1 2">DSM 109850</strain>
    </source>
</reference>
<sequence length="46" mass="5244">MTRSDRIRTFIEDDLQVFMPKFPLPNEQGVPVSGKVFGVEELVLAH</sequence>
<evidence type="ECO:0000313" key="1">
    <source>
        <dbReference type="EMBL" id="NMP23946.1"/>
    </source>
</evidence>
<name>A0A7Y0L652_9FIRM</name>
<proteinExistence type="predicted"/>
<evidence type="ECO:0000313" key="2">
    <source>
        <dbReference type="Proteomes" id="UP000533476"/>
    </source>
</evidence>
<dbReference type="AlphaFoldDB" id="A0A7Y0L652"/>
<organism evidence="1 2">
    <name type="scientific">Sulfobacillus harzensis</name>
    <dbReference type="NCBI Taxonomy" id="2729629"/>
    <lineage>
        <taxon>Bacteria</taxon>
        <taxon>Bacillati</taxon>
        <taxon>Bacillota</taxon>
        <taxon>Clostridia</taxon>
        <taxon>Eubacteriales</taxon>
        <taxon>Clostridiales Family XVII. Incertae Sedis</taxon>
        <taxon>Sulfobacillus</taxon>
    </lineage>
</organism>
<accession>A0A7Y0L652</accession>